<dbReference type="GO" id="GO:0043596">
    <property type="term" value="C:nuclear replication fork"/>
    <property type="evidence" value="ECO:0007669"/>
    <property type="project" value="TreeGrafter"/>
</dbReference>
<evidence type="ECO:0000259" key="5">
    <source>
        <dbReference type="PROSITE" id="PS51192"/>
    </source>
</evidence>
<dbReference type="SUPFAM" id="SSF52540">
    <property type="entry name" value="P-loop containing nucleoside triphosphate hydrolases"/>
    <property type="match status" value="2"/>
</dbReference>
<keyword evidence="1" id="KW-0547">Nucleotide-binding</keyword>
<keyword evidence="4" id="KW-0067">ATP-binding</keyword>
<dbReference type="InterPro" id="IPR014001">
    <property type="entry name" value="Helicase_ATP-bd"/>
</dbReference>
<dbReference type="PROSITE" id="PS51192">
    <property type="entry name" value="HELICASE_ATP_BIND_1"/>
    <property type="match status" value="1"/>
</dbReference>
<dbReference type="CDD" id="cd18010">
    <property type="entry name" value="DEXHc_HARP_SMARCAL1"/>
    <property type="match status" value="1"/>
</dbReference>
<evidence type="ECO:0000259" key="6">
    <source>
        <dbReference type="PROSITE" id="PS51194"/>
    </source>
</evidence>
<dbReference type="GO" id="GO:0004386">
    <property type="term" value="F:helicase activity"/>
    <property type="evidence" value="ECO:0007669"/>
    <property type="project" value="UniProtKB-KW"/>
</dbReference>
<dbReference type="GO" id="GO:0031297">
    <property type="term" value="P:replication fork processing"/>
    <property type="evidence" value="ECO:0007669"/>
    <property type="project" value="TreeGrafter"/>
</dbReference>
<proteinExistence type="predicted"/>
<dbReference type="InterPro" id="IPR001650">
    <property type="entry name" value="Helicase_C-like"/>
</dbReference>
<dbReference type="InterPro" id="IPR000330">
    <property type="entry name" value="SNF2_N"/>
</dbReference>
<organism evidence="7">
    <name type="scientific">Aureoumbra lagunensis</name>
    <dbReference type="NCBI Taxonomy" id="44058"/>
    <lineage>
        <taxon>Eukaryota</taxon>
        <taxon>Sar</taxon>
        <taxon>Stramenopiles</taxon>
        <taxon>Ochrophyta</taxon>
        <taxon>Pelagophyceae</taxon>
        <taxon>Pelagomonadales</taxon>
        <taxon>Aureoumbra</taxon>
    </lineage>
</organism>
<dbReference type="GO" id="GO:0004520">
    <property type="term" value="F:DNA endonuclease activity"/>
    <property type="evidence" value="ECO:0007669"/>
    <property type="project" value="TreeGrafter"/>
</dbReference>
<dbReference type="SMART" id="SM00487">
    <property type="entry name" value="DEXDc"/>
    <property type="match status" value="1"/>
</dbReference>
<evidence type="ECO:0000256" key="2">
    <source>
        <dbReference type="ARBA" id="ARBA00022801"/>
    </source>
</evidence>
<dbReference type="Gene3D" id="3.40.50.300">
    <property type="entry name" value="P-loop containing nucleotide triphosphate hydrolases"/>
    <property type="match status" value="1"/>
</dbReference>
<feature type="domain" description="Helicase ATP-binding" evidence="5">
    <location>
        <begin position="26"/>
        <end position="189"/>
    </location>
</feature>
<dbReference type="SMART" id="SM00490">
    <property type="entry name" value="HELICc"/>
    <property type="match status" value="1"/>
</dbReference>
<dbReference type="GO" id="GO:0006281">
    <property type="term" value="P:DNA repair"/>
    <property type="evidence" value="ECO:0007669"/>
    <property type="project" value="TreeGrafter"/>
</dbReference>
<keyword evidence="3" id="KW-0347">Helicase</keyword>
<dbReference type="AlphaFoldDB" id="A0A7S3NPX5"/>
<dbReference type="InterPro" id="IPR027417">
    <property type="entry name" value="P-loop_NTPase"/>
</dbReference>
<keyword evidence="2" id="KW-0378">Hydrolase</keyword>
<feature type="domain" description="Helicase C-terminal" evidence="6">
    <location>
        <begin position="314"/>
        <end position="465"/>
    </location>
</feature>
<dbReference type="PANTHER" id="PTHR45766">
    <property type="entry name" value="DNA ANNEALING HELICASE AND ENDONUCLEASE ZRANB3 FAMILY MEMBER"/>
    <property type="match status" value="1"/>
</dbReference>
<gene>
    <name evidence="7" type="ORF">ALAG00032_LOCUS15150</name>
</gene>
<evidence type="ECO:0000256" key="3">
    <source>
        <dbReference type="ARBA" id="ARBA00022806"/>
    </source>
</evidence>
<dbReference type="Pfam" id="PF00176">
    <property type="entry name" value="SNF2-rel_dom"/>
    <property type="match status" value="1"/>
</dbReference>
<dbReference type="GO" id="GO:0016787">
    <property type="term" value="F:hydrolase activity"/>
    <property type="evidence" value="ECO:0007669"/>
    <property type="project" value="UniProtKB-KW"/>
</dbReference>
<dbReference type="GO" id="GO:0005524">
    <property type="term" value="F:ATP binding"/>
    <property type="evidence" value="ECO:0007669"/>
    <property type="project" value="UniProtKB-KW"/>
</dbReference>
<dbReference type="PROSITE" id="PS51194">
    <property type="entry name" value="HELICASE_CTER"/>
    <property type="match status" value="1"/>
</dbReference>
<evidence type="ECO:0000256" key="1">
    <source>
        <dbReference type="ARBA" id="ARBA00022741"/>
    </source>
</evidence>
<evidence type="ECO:0000313" key="7">
    <source>
        <dbReference type="EMBL" id="CAE0374347.1"/>
    </source>
</evidence>
<dbReference type="EMBL" id="HBIJ01023059">
    <property type="protein sequence ID" value="CAE0374347.1"/>
    <property type="molecule type" value="Transcribed_RNA"/>
</dbReference>
<dbReference type="CDD" id="cd18793">
    <property type="entry name" value="SF2_C_SNF"/>
    <property type="match status" value="1"/>
</dbReference>
<dbReference type="InterPro" id="IPR038718">
    <property type="entry name" value="SNF2-like_sf"/>
</dbReference>
<dbReference type="PANTHER" id="PTHR45766:SF3">
    <property type="entry name" value="DNA ANNEALING HELICASE AND ENDONUCLEASE ZRANB3"/>
    <property type="match status" value="1"/>
</dbReference>
<name>A0A7S3NPX5_9STRA</name>
<dbReference type="Pfam" id="PF00271">
    <property type="entry name" value="Helicase_C"/>
    <property type="match status" value="1"/>
</dbReference>
<reference evidence="7" key="1">
    <citation type="submission" date="2021-01" db="EMBL/GenBank/DDBJ databases">
        <authorList>
            <person name="Corre E."/>
            <person name="Pelletier E."/>
            <person name="Niang G."/>
            <person name="Scheremetjew M."/>
            <person name="Finn R."/>
            <person name="Kale V."/>
            <person name="Holt S."/>
            <person name="Cochrane G."/>
            <person name="Meng A."/>
            <person name="Brown T."/>
            <person name="Cohen L."/>
        </authorList>
    </citation>
    <scope>NUCLEOTIDE SEQUENCE</scope>
    <source>
        <strain evidence="7">CCMP1510</strain>
    </source>
</reference>
<dbReference type="InterPro" id="IPR049730">
    <property type="entry name" value="SNF2/RAD54-like_C"/>
</dbReference>
<dbReference type="Gene3D" id="3.40.50.10810">
    <property type="entry name" value="Tandem AAA-ATPase domain"/>
    <property type="match status" value="1"/>
</dbReference>
<sequence length="624" mass="68776">MDVSFAKKALKYLKSKALGFQKEGINFGLRCNGRMLIADEMGTGKSLQAICVALHYSQDMPALIVCPASLRFNWANELEKWLPDLSPCDISVAKNRADVEAVLRKKVAFVIVTYSLFTSGCKVAMACAQRAFQVIIIDESHYLRSKDSQRTKILIPLMKQAKRLILLSGTPSLARPVELYSQVSTLRPDLFGSYTEFTTRYCDAHRGHFGWDVSGNSNSDELNKKMQEFMIRRLKKDVLSQLPAKRRQLIAVEVSTNDKKTENAMSELAEASAILSEAINDELGSWQERCAKNAALMRAWQASGIAKISASSSFVGELLANGNQKVLVFGHHRAVLDGIEANLIRLNIKAKHIRIDGNTSPAERSRLVQQFQNDSQTQLGILSMTAAGEGLTLTAASIIVFAELHWTPGVLVQCEDRAHRIGQEHSSVNVYYLVIKDETKSLDCGLWRMIAKKVATVGHALDGNANASLQASDNDAVLDNTFSSFIRSELGSKGVIGSGSDFIPKNDIRSFFSSSITASATKRKSSTDTIAPPTTIIKRPRVSSLGSSRLPIDLSQPDSEIIEIDDDDYIPRPRRRLSLSSKSSSSEVIEILDDDEENCSIIELLDDDSDDDEVLVIEKAPSQL</sequence>
<accession>A0A7S3NPX5</accession>
<protein>
    <submittedName>
        <fullName evidence="7">Uncharacterized protein</fullName>
    </submittedName>
</protein>
<evidence type="ECO:0000256" key="4">
    <source>
        <dbReference type="ARBA" id="ARBA00022840"/>
    </source>
</evidence>